<comment type="subcellular location">
    <subcellularLocation>
        <location evidence="1">Membrane</location>
        <topology evidence="1">Multi-pass membrane protein</topology>
    </subcellularLocation>
</comment>
<accession>V3Z755</accession>
<comment type="similarity">
    <text evidence="2 7">Belongs to the MIP/aquaporin (TC 1.A.8) family.</text>
</comment>
<evidence type="ECO:0000256" key="6">
    <source>
        <dbReference type="ARBA" id="ARBA00023136"/>
    </source>
</evidence>
<feature type="transmembrane region" description="Helical" evidence="8">
    <location>
        <begin position="241"/>
        <end position="262"/>
    </location>
</feature>
<dbReference type="GO" id="GO:0015250">
    <property type="term" value="F:water channel activity"/>
    <property type="evidence" value="ECO:0007669"/>
    <property type="project" value="TreeGrafter"/>
</dbReference>
<feature type="transmembrane region" description="Helical" evidence="8">
    <location>
        <begin position="187"/>
        <end position="206"/>
    </location>
</feature>
<evidence type="ECO:0000256" key="3">
    <source>
        <dbReference type="ARBA" id="ARBA00022448"/>
    </source>
</evidence>
<dbReference type="AlphaFoldDB" id="V3Z755"/>
<organism evidence="9 10">
    <name type="scientific">Lottia gigantea</name>
    <name type="common">Giant owl limpet</name>
    <dbReference type="NCBI Taxonomy" id="225164"/>
    <lineage>
        <taxon>Eukaryota</taxon>
        <taxon>Metazoa</taxon>
        <taxon>Spiralia</taxon>
        <taxon>Lophotrochozoa</taxon>
        <taxon>Mollusca</taxon>
        <taxon>Gastropoda</taxon>
        <taxon>Patellogastropoda</taxon>
        <taxon>Lottioidea</taxon>
        <taxon>Lottiidae</taxon>
        <taxon>Lottia</taxon>
    </lineage>
</organism>
<evidence type="ECO:0000256" key="2">
    <source>
        <dbReference type="ARBA" id="ARBA00006175"/>
    </source>
</evidence>
<name>V3Z755_LOTGI</name>
<keyword evidence="5 8" id="KW-1133">Transmembrane helix</keyword>
<dbReference type="RefSeq" id="XP_009062658.1">
    <property type="nucleotide sequence ID" value="XM_009064410.1"/>
</dbReference>
<dbReference type="InterPro" id="IPR000425">
    <property type="entry name" value="MIP"/>
</dbReference>
<dbReference type="HOGENOM" id="CLU_020019_9_1_1"/>
<dbReference type="CTD" id="20232867"/>
<keyword evidence="10" id="KW-1185">Reference proteome</keyword>
<evidence type="ECO:0000256" key="7">
    <source>
        <dbReference type="RuleBase" id="RU000477"/>
    </source>
</evidence>
<gene>
    <name evidence="9" type="ORF">LOTGIDRAFT_128639</name>
</gene>
<keyword evidence="6 8" id="KW-0472">Membrane</keyword>
<evidence type="ECO:0000256" key="1">
    <source>
        <dbReference type="ARBA" id="ARBA00004141"/>
    </source>
</evidence>
<dbReference type="EMBL" id="KB203019">
    <property type="protein sequence ID" value="ESO86678.1"/>
    <property type="molecule type" value="Genomic_DNA"/>
</dbReference>
<dbReference type="GO" id="GO:0015254">
    <property type="term" value="F:glycerol channel activity"/>
    <property type="evidence" value="ECO:0007669"/>
    <property type="project" value="TreeGrafter"/>
</dbReference>
<evidence type="ECO:0000256" key="5">
    <source>
        <dbReference type="ARBA" id="ARBA00022989"/>
    </source>
</evidence>
<feature type="transmembrane region" description="Helical" evidence="8">
    <location>
        <begin position="99"/>
        <end position="118"/>
    </location>
</feature>
<feature type="transmembrane region" description="Helical" evidence="8">
    <location>
        <begin position="157"/>
        <end position="175"/>
    </location>
</feature>
<dbReference type="OMA" id="MQPEMEQ"/>
<dbReference type="GO" id="GO:0016323">
    <property type="term" value="C:basolateral plasma membrane"/>
    <property type="evidence" value="ECO:0007669"/>
    <property type="project" value="TreeGrafter"/>
</dbReference>
<dbReference type="Proteomes" id="UP000030746">
    <property type="component" value="Unassembled WGS sequence"/>
</dbReference>
<proteinExistence type="inferred from homology"/>
<dbReference type="OrthoDB" id="3222at2759"/>
<evidence type="ECO:0000313" key="9">
    <source>
        <dbReference type="EMBL" id="ESO86678.1"/>
    </source>
</evidence>
<reference evidence="9 10" key="1">
    <citation type="journal article" date="2013" name="Nature">
        <title>Insights into bilaterian evolution from three spiralian genomes.</title>
        <authorList>
            <person name="Simakov O."/>
            <person name="Marletaz F."/>
            <person name="Cho S.J."/>
            <person name="Edsinger-Gonzales E."/>
            <person name="Havlak P."/>
            <person name="Hellsten U."/>
            <person name="Kuo D.H."/>
            <person name="Larsson T."/>
            <person name="Lv J."/>
            <person name="Arendt D."/>
            <person name="Savage R."/>
            <person name="Osoegawa K."/>
            <person name="de Jong P."/>
            <person name="Grimwood J."/>
            <person name="Chapman J.A."/>
            <person name="Shapiro H."/>
            <person name="Aerts A."/>
            <person name="Otillar R.P."/>
            <person name="Terry A.Y."/>
            <person name="Boore J.L."/>
            <person name="Grigoriev I.V."/>
            <person name="Lindberg D.R."/>
            <person name="Seaver E.C."/>
            <person name="Weisblat D.A."/>
            <person name="Putnam N.H."/>
            <person name="Rokhsar D.S."/>
        </authorList>
    </citation>
    <scope>NUCLEOTIDE SEQUENCE [LARGE SCALE GENOMIC DNA]</scope>
</reference>
<feature type="transmembrane region" description="Helical" evidence="8">
    <location>
        <begin position="64"/>
        <end position="87"/>
    </location>
</feature>
<dbReference type="InterPro" id="IPR023271">
    <property type="entry name" value="Aquaporin-like"/>
</dbReference>
<dbReference type="Gene3D" id="1.20.1080.10">
    <property type="entry name" value="Glycerol uptake facilitator protein"/>
    <property type="match status" value="1"/>
</dbReference>
<evidence type="ECO:0000256" key="8">
    <source>
        <dbReference type="SAM" id="Phobius"/>
    </source>
</evidence>
<dbReference type="SUPFAM" id="SSF81338">
    <property type="entry name" value="Aquaporin-like"/>
    <property type="match status" value="1"/>
</dbReference>
<evidence type="ECO:0000313" key="10">
    <source>
        <dbReference type="Proteomes" id="UP000030746"/>
    </source>
</evidence>
<evidence type="ECO:0000256" key="4">
    <source>
        <dbReference type="ARBA" id="ARBA00022692"/>
    </source>
</evidence>
<dbReference type="PANTHER" id="PTHR43829:SF9">
    <property type="entry name" value="AQUAPORIN-9"/>
    <property type="match status" value="1"/>
</dbReference>
<dbReference type="PANTHER" id="PTHR43829">
    <property type="entry name" value="AQUAPORIN OR AQUAGLYCEROPORIN RELATED"/>
    <property type="match status" value="1"/>
</dbReference>
<dbReference type="KEGG" id="lgi:LOTGIDRAFT_128639"/>
<keyword evidence="3 7" id="KW-0813">Transport</keyword>
<sequence>MSIIKKIALKLRVKNELAKDVLAEFFGTFVLCSFAIGASCQYVLTRQKLASFLTLNLANGVGLVFGVYTAGGVSGASLNPATTIALCLHGLMDWYKFPFYTIAETAGAFFAAAVQYRVNIDMLNAYDGGNRSTYGPNATAGMFSTFPNPDVSTMNCLWDQIWSTFLLIVCVFAVIDKKNFMPLDKGLLPISFGSIVFGIGACWAGNCGYPLNPSRDLGPRLFTAIAGWGIEPFSYRNYNWFWVPIVGPCIGASLAYFGYMLFIELHWEAEEGEEPEKVETINVVNHHEKIHNHEMQGVNNPAFLSSDGKHV</sequence>
<dbReference type="InterPro" id="IPR050363">
    <property type="entry name" value="MIP/Aquaporin"/>
</dbReference>
<feature type="transmembrane region" description="Helical" evidence="8">
    <location>
        <begin position="21"/>
        <end position="44"/>
    </location>
</feature>
<keyword evidence="4 7" id="KW-0812">Transmembrane</keyword>
<dbReference type="Pfam" id="PF00230">
    <property type="entry name" value="MIP"/>
    <property type="match status" value="1"/>
</dbReference>
<dbReference type="CDD" id="cd00333">
    <property type="entry name" value="MIP"/>
    <property type="match status" value="1"/>
</dbReference>
<dbReference type="GeneID" id="20232867"/>
<protein>
    <submittedName>
        <fullName evidence="9">Uncharacterized protein</fullName>
    </submittedName>
</protein>
<dbReference type="STRING" id="225164.V3Z755"/>
<dbReference type="PRINTS" id="PR00783">
    <property type="entry name" value="MINTRINSICP"/>
</dbReference>